<comment type="caution">
    <text evidence="2">The sequence shown here is derived from an EMBL/GenBank/DDBJ whole genome shotgun (WGS) entry which is preliminary data.</text>
</comment>
<feature type="region of interest" description="Disordered" evidence="1">
    <location>
        <begin position="19"/>
        <end position="53"/>
    </location>
</feature>
<accession>A0A5B7IYM8</accession>
<feature type="compositionally biased region" description="Basic and acidic residues" evidence="1">
    <location>
        <begin position="33"/>
        <end position="42"/>
    </location>
</feature>
<gene>
    <name evidence="2" type="ORF">E2C01_082234</name>
</gene>
<dbReference type="EMBL" id="VSRR010074312">
    <property type="protein sequence ID" value="MPC87373.1"/>
    <property type="molecule type" value="Genomic_DNA"/>
</dbReference>
<evidence type="ECO:0000256" key="1">
    <source>
        <dbReference type="SAM" id="MobiDB-lite"/>
    </source>
</evidence>
<protein>
    <submittedName>
        <fullName evidence="2">Uncharacterized protein</fullName>
    </submittedName>
</protein>
<reference evidence="2 3" key="1">
    <citation type="submission" date="2019-05" db="EMBL/GenBank/DDBJ databases">
        <title>Another draft genome of Portunus trituberculatus and its Hox gene families provides insights of decapod evolution.</title>
        <authorList>
            <person name="Jeong J.-H."/>
            <person name="Song I."/>
            <person name="Kim S."/>
            <person name="Choi T."/>
            <person name="Kim D."/>
            <person name="Ryu S."/>
            <person name="Kim W."/>
        </authorList>
    </citation>
    <scope>NUCLEOTIDE SEQUENCE [LARGE SCALE GENOMIC DNA]</scope>
    <source>
        <tissue evidence="2">Muscle</tissue>
    </source>
</reference>
<dbReference type="AlphaFoldDB" id="A0A5B7IYM8"/>
<proteinExistence type="predicted"/>
<keyword evidence="3" id="KW-1185">Reference proteome</keyword>
<dbReference type="Proteomes" id="UP000324222">
    <property type="component" value="Unassembled WGS sequence"/>
</dbReference>
<name>A0A5B7IYM8_PORTR</name>
<sequence>MKSPIKYWVQGNKEGRLILSGGSADGKGWMGSPEDRGGEEQPGRNMATHSLPLPPRQYCSAPHTAPRILALDPGGATFEAP</sequence>
<evidence type="ECO:0000313" key="3">
    <source>
        <dbReference type="Proteomes" id="UP000324222"/>
    </source>
</evidence>
<organism evidence="2 3">
    <name type="scientific">Portunus trituberculatus</name>
    <name type="common">Swimming crab</name>
    <name type="synonym">Neptunus trituberculatus</name>
    <dbReference type="NCBI Taxonomy" id="210409"/>
    <lineage>
        <taxon>Eukaryota</taxon>
        <taxon>Metazoa</taxon>
        <taxon>Ecdysozoa</taxon>
        <taxon>Arthropoda</taxon>
        <taxon>Crustacea</taxon>
        <taxon>Multicrustacea</taxon>
        <taxon>Malacostraca</taxon>
        <taxon>Eumalacostraca</taxon>
        <taxon>Eucarida</taxon>
        <taxon>Decapoda</taxon>
        <taxon>Pleocyemata</taxon>
        <taxon>Brachyura</taxon>
        <taxon>Eubrachyura</taxon>
        <taxon>Portunoidea</taxon>
        <taxon>Portunidae</taxon>
        <taxon>Portuninae</taxon>
        <taxon>Portunus</taxon>
    </lineage>
</organism>
<evidence type="ECO:0000313" key="2">
    <source>
        <dbReference type="EMBL" id="MPC87373.1"/>
    </source>
</evidence>